<gene>
    <name evidence="11" type="ORF">PPROV_000863800</name>
</gene>
<evidence type="ECO:0008006" key="13">
    <source>
        <dbReference type="Google" id="ProtNLM"/>
    </source>
</evidence>
<dbReference type="PRINTS" id="PR01307">
    <property type="entry name" value="P2XRECEPTOR"/>
</dbReference>
<dbReference type="InterPro" id="IPR001429">
    <property type="entry name" value="P2X_purnocptor"/>
</dbReference>
<dbReference type="PANTHER" id="PTHR10125:SF31">
    <property type="entry name" value="P2X RECEPTOR E"/>
    <property type="match status" value="1"/>
</dbReference>
<comment type="caution">
    <text evidence="11">The sequence shown here is derived from an EMBL/GenBank/DDBJ whole genome shotgun (WGS) entry which is preliminary data.</text>
</comment>
<comment type="similarity">
    <text evidence="2">Belongs to the P2X receptor family.</text>
</comment>
<keyword evidence="9" id="KW-0407">Ion channel</keyword>
<evidence type="ECO:0000313" key="11">
    <source>
        <dbReference type="EMBL" id="GHP09904.1"/>
    </source>
</evidence>
<dbReference type="GO" id="GO:0015267">
    <property type="term" value="F:channel activity"/>
    <property type="evidence" value="ECO:0007669"/>
    <property type="project" value="UniProtKB-ARBA"/>
</dbReference>
<dbReference type="Pfam" id="PF00864">
    <property type="entry name" value="P2X_receptor"/>
    <property type="match status" value="1"/>
</dbReference>
<dbReference type="InterPro" id="IPR059116">
    <property type="entry name" value="P2X_receptor"/>
</dbReference>
<evidence type="ECO:0000256" key="10">
    <source>
        <dbReference type="SAM" id="Phobius"/>
    </source>
</evidence>
<sequence>MTVASSSTRPSSSSCSSMLSSLLVYTTTREVRIHEPSLALAYYACVGLLMLYIILGDFVAGHAYQASCTLVSSVDTKAKGQAIVENLPGKTVLDASDLVTSTGDGFFAATSLRTTQQLMGTCAGVRTSEQCTVDGDCKAGAMAWSGEQTGKCVDNPSGTPPKTCEVYGWCPGEPEGEAGTHDVQGVGNFTVFARINSRFECDGGRTYRYTNALGSEPTPGVNLFTINEMIEGLGELDAGMDVALTFAFNCDLDRGDVQKTCTPSISTRRLDNVDGSTLSEGYNLRTVTYGDSISWDNRTLTKWYGIRVRVRTVGRGRRFSASETFAHIGSGVAMLGVAAVITDFLLMYVFRHRAQLYELLAQRKVLVADATGSGGTAEEITDDNEQPLLR</sequence>
<protein>
    <recommendedName>
        <fullName evidence="13">ATP receptor</fullName>
    </recommendedName>
</protein>
<keyword evidence="4 10" id="KW-0812">Transmembrane</keyword>
<name>A0A830HRZ6_9CHLO</name>
<dbReference type="GO" id="GO:0033198">
    <property type="term" value="P:response to ATP"/>
    <property type="evidence" value="ECO:0007669"/>
    <property type="project" value="InterPro"/>
</dbReference>
<evidence type="ECO:0000256" key="6">
    <source>
        <dbReference type="ARBA" id="ARBA00023065"/>
    </source>
</evidence>
<organism evidence="11 12">
    <name type="scientific">Pycnococcus provasolii</name>
    <dbReference type="NCBI Taxonomy" id="41880"/>
    <lineage>
        <taxon>Eukaryota</taxon>
        <taxon>Viridiplantae</taxon>
        <taxon>Chlorophyta</taxon>
        <taxon>Pseudoscourfieldiophyceae</taxon>
        <taxon>Pseudoscourfieldiales</taxon>
        <taxon>Pycnococcaceae</taxon>
        <taxon>Pycnococcus</taxon>
    </lineage>
</organism>
<keyword evidence="6" id="KW-0406">Ion transport</keyword>
<evidence type="ECO:0000256" key="7">
    <source>
        <dbReference type="ARBA" id="ARBA00023136"/>
    </source>
</evidence>
<evidence type="ECO:0000256" key="4">
    <source>
        <dbReference type="ARBA" id="ARBA00022692"/>
    </source>
</evidence>
<dbReference type="Proteomes" id="UP000660262">
    <property type="component" value="Unassembled WGS sequence"/>
</dbReference>
<dbReference type="Gene3D" id="1.10.287.940">
    <property type="entry name" value="atp-gated p2x4 ion channel"/>
    <property type="match status" value="1"/>
</dbReference>
<keyword evidence="3" id="KW-0813">Transport</keyword>
<dbReference type="Gene3D" id="2.60.490.10">
    <property type="entry name" value="atp-gated p2x4 ion channel domain"/>
    <property type="match status" value="1"/>
</dbReference>
<accession>A0A830HRZ6</accession>
<dbReference type="GO" id="GO:0005886">
    <property type="term" value="C:plasma membrane"/>
    <property type="evidence" value="ECO:0007669"/>
    <property type="project" value="InterPro"/>
</dbReference>
<dbReference type="OrthoDB" id="494673at2759"/>
<dbReference type="AlphaFoldDB" id="A0A830HRZ6"/>
<evidence type="ECO:0000256" key="3">
    <source>
        <dbReference type="ARBA" id="ARBA00022448"/>
    </source>
</evidence>
<keyword evidence="8" id="KW-1071">Ligand-gated ion channel</keyword>
<dbReference type="InterPro" id="IPR027309">
    <property type="entry name" value="P2X_extracellular_dom_sf"/>
</dbReference>
<keyword evidence="7 10" id="KW-0472">Membrane</keyword>
<evidence type="ECO:0000256" key="5">
    <source>
        <dbReference type="ARBA" id="ARBA00022989"/>
    </source>
</evidence>
<comment type="subcellular location">
    <subcellularLocation>
        <location evidence="1">Endomembrane system</location>
    </subcellularLocation>
</comment>
<reference evidence="11" key="1">
    <citation type="submission" date="2020-10" db="EMBL/GenBank/DDBJ databases">
        <title>Unveiling of a novel bifunctional photoreceptor, Dualchrome1, isolated from a cosmopolitan green alga.</title>
        <authorList>
            <person name="Suzuki S."/>
            <person name="Kawachi M."/>
        </authorList>
    </citation>
    <scope>NUCLEOTIDE SEQUENCE</scope>
    <source>
        <strain evidence="11">NIES 2893</strain>
    </source>
</reference>
<feature type="transmembrane region" description="Helical" evidence="10">
    <location>
        <begin position="40"/>
        <end position="64"/>
    </location>
</feature>
<dbReference type="GO" id="GO:0070588">
    <property type="term" value="P:calcium ion transmembrane transport"/>
    <property type="evidence" value="ECO:0007669"/>
    <property type="project" value="TreeGrafter"/>
</dbReference>
<evidence type="ECO:0000313" key="12">
    <source>
        <dbReference type="Proteomes" id="UP000660262"/>
    </source>
</evidence>
<keyword evidence="12" id="KW-1185">Reference proteome</keyword>
<dbReference type="GO" id="GO:0012505">
    <property type="term" value="C:endomembrane system"/>
    <property type="evidence" value="ECO:0007669"/>
    <property type="project" value="UniProtKB-SubCell"/>
</dbReference>
<evidence type="ECO:0000256" key="8">
    <source>
        <dbReference type="ARBA" id="ARBA00023286"/>
    </source>
</evidence>
<feature type="transmembrane region" description="Helical" evidence="10">
    <location>
        <begin position="325"/>
        <end position="350"/>
    </location>
</feature>
<evidence type="ECO:0000256" key="9">
    <source>
        <dbReference type="ARBA" id="ARBA00023303"/>
    </source>
</evidence>
<evidence type="ECO:0000256" key="2">
    <source>
        <dbReference type="ARBA" id="ARBA00009848"/>
    </source>
</evidence>
<dbReference type="PANTHER" id="PTHR10125">
    <property type="entry name" value="P2X PURINOCEPTOR"/>
    <property type="match status" value="1"/>
</dbReference>
<proteinExistence type="inferred from homology"/>
<evidence type="ECO:0000256" key="1">
    <source>
        <dbReference type="ARBA" id="ARBA00004308"/>
    </source>
</evidence>
<keyword evidence="5 10" id="KW-1133">Transmembrane helix</keyword>
<dbReference type="GO" id="GO:0001614">
    <property type="term" value="F:purinergic nucleotide receptor activity"/>
    <property type="evidence" value="ECO:0007669"/>
    <property type="project" value="InterPro"/>
</dbReference>
<dbReference type="EMBL" id="BNJQ01000027">
    <property type="protein sequence ID" value="GHP09904.1"/>
    <property type="molecule type" value="Genomic_DNA"/>
</dbReference>